<evidence type="ECO:0000313" key="12">
    <source>
        <dbReference type="EMBL" id="ORZ25717.1"/>
    </source>
</evidence>
<dbReference type="InterPro" id="IPR004217">
    <property type="entry name" value="Tim10-like"/>
</dbReference>
<dbReference type="Pfam" id="PF02953">
    <property type="entry name" value="zf-Tim10_DDP"/>
    <property type="match status" value="1"/>
</dbReference>
<evidence type="ECO:0000256" key="2">
    <source>
        <dbReference type="ARBA" id="ARBA00022448"/>
    </source>
</evidence>
<keyword evidence="2 10" id="KW-0813">Transport</keyword>
<keyword evidence="8 10" id="KW-0496">Mitochondrion</keyword>
<evidence type="ECO:0000256" key="1">
    <source>
        <dbReference type="ARBA" id="ARBA00006720"/>
    </source>
</evidence>
<feature type="domain" description="Tim10-like" evidence="11">
    <location>
        <begin position="16"/>
        <end position="77"/>
    </location>
</feature>
<name>A0A1X2J1H8_9FUNG</name>
<dbReference type="Gene3D" id="1.10.287.810">
    <property type="entry name" value="Mitochondrial import inner membrane translocase subunit tim13 like domains"/>
    <property type="match status" value="1"/>
</dbReference>
<feature type="non-terminal residue" evidence="12">
    <location>
        <position position="88"/>
    </location>
</feature>
<evidence type="ECO:0000256" key="5">
    <source>
        <dbReference type="ARBA" id="ARBA00022833"/>
    </source>
</evidence>
<dbReference type="AlphaFoldDB" id="A0A1X2J1H8"/>
<dbReference type="OrthoDB" id="274922at2759"/>
<evidence type="ECO:0000256" key="8">
    <source>
        <dbReference type="ARBA" id="ARBA00023128"/>
    </source>
</evidence>
<evidence type="ECO:0000256" key="3">
    <source>
        <dbReference type="ARBA" id="ARBA00022723"/>
    </source>
</evidence>
<organism evidence="12 13">
    <name type="scientific">Absidia repens</name>
    <dbReference type="NCBI Taxonomy" id="90262"/>
    <lineage>
        <taxon>Eukaryota</taxon>
        <taxon>Fungi</taxon>
        <taxon>Fungi incertae sedis</taxon>
        <taxon>Mucoromycota</taxon>
        <taxon>Mucoromycotina</taxon>
        <taxon>Mucoromycetes</taxon>
        <taxon>Mucorales</taxon>
        <taxon>Cunninghamellaceae</taxon>
        <taxon>Absidia</taxon>
    </lineage>
</organism>
<comment type="subcellular location">
    <subcellularLocation>
        <location evidence="10">Mitochondrion inner membrane</location>
        <topology evidence="10">Peripheral membrane protein</topology>
        <orientation evidence="10">Intermembrane side</orientation>
    </subcellularLocation>
</comment>
<comment type="function">
    <text evidence="10">Mitochondrial intermembrane chaperone that participates in the import and insertion of some multi-pass transmembrane proteins into the mitochondrial inner membrane. Also required for the transfer of beta-barrel precursors from the TOM complex to the sorting and assembly machinery (SAM complex) of the outer membrane. Acts as a chaperone-like protein that protects the hydrophobic precursors from aggregation and guide them through the mitochondrial intermembrane space.</text>
</comment>
<keyword evidence="7 10" id="KW-0811">Translocation</keyword>
<dbReference type="SUPFAM" id="SSF144122">
    <property type="entry name" value="Tim10-like"/>
    <property type="match status" value="1"/>
</dbReference>
<evidence type="ECO:0000313" key="13">
    <source>
        <dbReference type="Proteomes" id="UP000193560"/>
    </source>
</evidence>
<feature type="non-terminal residue" evidence="12">
    <location>
        <position position="1"/>
    </location>
</feature>
<keyword evidence="4 10" id="KW-0472">Membrane</keyword>
<keyword evidence="3" id="KW-0479">Metal-binding</keyword>
<comment type="domain">
    <text evidence="10">The twin CX3C motif contains 4 conserved Cys residues that form 2 disulfide bonds in the mitochondrial intermembrane space.</text>
</comment>
<keyword evidence="13" id="KW-1185">Reference proteome</keyword>
<keyword evidence="6 10" id="KW-0653">Protein transport</keyword>
<reference evidence="12 13" key="1">
    <citation type="submission" date="2016-07" db="EMBL/GenBank/DDBJ databases">
        <title>Pervasive Adenine N6-methylation of Active Genes in Fungi.</title>
        <authorList>
            <consortium name="DOE Joint Genome Institute"/>
            <person name="Mondo S.J."/>
            <person name="Dannebaum R.O."/>
            <person name="Kuo R.C."/>
            <person name="Labutti K."/>
            <person name="Haridas S."/>
            <person name="Kuo A."/>
            <person name="Salamov A."/>
            <person name="Ahrendt S.R."/>
            <person name="Lipzen A."/>
            <person name="Sullivan W."/>
            <person name="Andreopoulos W.B."/>
            <person name="Clum A."/>
            <person name="Lindquist E."/>
            <person name="Daum C."/>
            <person name="Ramamoorthy G.K."/>
            <person name="Gryganskyi A."/>
            <person name="Culley D."/>
            <person name="Magnuson J.K."/>
            <person name="James T.Y."/>
            <person name="O'Malley M.A."/>
            <person name="Stajich J.E."/>
            <person name="Spatafora J.W."/>
            <person name="Visel A."/>
            <person name="Grigoriev I.V."/>
        </authorList>
    </citation>
    <scope>NUCLEOTIDE SEQUENCE [LARGE SCALE GENOMIC DNA]</scope>
    <source>
        <strain evidence="12 13">NRRL 1336</strain>
    </source>
</reference>
<evidence type="ECO:0000259" key="11">
    <source>
        <dbReference type="Pfam" id="PF02953"/>
    </source>
</evidence>
<evidence type="ECO:0000256" key="7">
    <source>
        <dbReference type="ARBA" id="ARBA00023010"/>
    </source>
</evidence>
<keyword evidence="10" id="KW-0143">Chaperone</keyword>
<keyword evidence="9 10" id="KW-1015">Disulfide bond</keyword>
<dbReference type="GO" id="GO:0015031">
    <property type="term" value="P:protein transport"/>
    <property type="evidence" value="ECO:0007669"/>
    <property type="project" value="UniProtKB-KW"/>
</dbReference>
<comment type="caution">
    <text evidence="12">The sequence shown here is derived from an EMBL/GenBank/DDBJ whole genome shotgun (WGS) entry which is preliminary data.</text>
</comment>
<dbReference type="PANTHER" id="PTHR11038">
    <property type="entry name" value="MITOCHONDRIAL IMPORT INNER MEMBRANE TRANSLOCASE SUBUNIT TIM10"/>
    <property type="match status" value="1"/>
</dbReference>
<dbReference type="GO" id="GO:0046872">
    <property type="term" value="F:metal ion binding"/>
    <property type="evidence" value="ECO:0007669"/>
    <property type="project" value="UniProtKB-KW"/>
</dbReference>
<dbReference type="PANTHER" id="PTHR11038:SF16">
    <property type="entry name" value="MITOCHONDRIAL IMPORT INNER MEMBRANE TRANSLOCASE SUBUNIT TIM10"/>
    <property type="match status" value="1"/>
</dbReference>
<protein>
    <recommendedName>
        <fullName evidence="10">Mitochondrial import inner membrane translocase subunit</fullName>
    </recommendedName>
</protein>
<keyword evidence="4 10" id="KW-0999">Mitochondrion inner membrane</keyword>
<gene>
    <name evidence="12" type="ORF">BCR42DRAFT_300782</name>
</gene>
<dbReference type="GO" id="GO:0045039">
    <property type="term" value="P:protein insertion into mitochondrial inner membrane"/>
    <property type="evidence" value="ECO:0007669"/>
    <property type="project" value="TreeGrafter"/>
</dbReference>
<dbReference type="GO" id="GO:0005743">
    <property type="term" value="C:mitochondrial inner membrane"/>
    <property type="evidence" value="ECO:0007669"/>
    <property type="project" value="UniProtKB-SubCell"/>
</dbReference>
<keyword evidence="5" id="KW-0862">Zinc</keyword>
<sequence length="88" mass="10317">SWSSFSQSYVNPDNLVIAEQQVDAFMELYNRIINNCRTKCIPPHYREPELHKGEMVCIDRCVAKYFAFQKLLGNKLQDKYPDMIPSND</sequence>
<evidence type="ECO:0000256" key="6">
    <source>
        <dbReference type="ARBA" id="ARBA00022927"/>
    </source>
</evidence>
<evidence type="ECO:0000256" key="4">
    <source>
        <dbReference type="ARBA" id="ARBA00022792"/>
    </source>
</evidence>
<dbReference type="STRING" id="90262.A0A1X2J1H8"/>
<comment type="similarity">
    <text evidence="1 10">Belongs to the small Tim family.</text>
</comment>
<evidence type="ECO:0000256" key="9">
    <source>
        <dbReference type="ARBA" id="ARBA00023157"/>
    </source>
</evidence>
<dbReference type="EMBL" id="MCGE01000001">
    <property type="protein sequence ID" value="ORZ25717.1"/>
    <property type="molecule type" value="Genomic_DNA"/>
</dbReference>
<proteinExistence type="inferred from homology"/>
<accession>A0A1X2J1H8</accession>
<dbReference type="Proteomes" id="UP000193560">
    <property type="component" value="Unassembled WGS sequence"/>
</dbReference>
<dbReference type="InterPro" id="IPR035427">
    <property type="entry name" value="Tim10-like_dom_sf"/>
</dbReference>
<evidence type="ECO:0000256" key="10">
    <source>
        <dbReference type="RuleBase" id="RU367043"/>
    </source>
</evidence>
<comment type="subunit">
    <text evidence="10">Heterohexamer.</text>
</comment>